<evidence type="ECO:0000256" key="10">
    <source>
        <dbReference type="ARBA" id="ARBA00049115"/>
    </source>
</evidence>
<dbReference type="PANTHER" id="PTHR43172">
    <property type="entry name" value="ADENYLOSUCCINATE LYASE"/>
    <property type="match status" value="1"/>
</dbReference>
<dbReference type="Proteomes" id="UP000242141">
    <property type="component" value="Unassembled WGS sequence"/>
</dbReference>
<evidence type="ECO:0000313" key="14">
    <source>
        <dbReference type="EMBL" id="CRX37324.1"/>
    </source>
</evidence>
<keyword evidence="7 12" id="KW-0456">Lyase</keyword>
<dbReference type="Gene3D" id="1.10.40.30">
    <property type="entry name" value="Fumarase/aspartase (C-terminal domain)"/>
    <property type="match status" value="1"/>
</dbReference>
<evidence type="ECO:0000256" key="12">
    <source>
        <dbReference type="RuleBase" id="RU361172"/>
    </source>
</evidence>
<name>A0A0G7ZNP6_9MOLU</name>
<dbReference type="NCBIfam" id="TIGR00928">
    <property type="entry name" value="purB"/>
    <property type="match status" value="1"/>
</dbReference>
<dbReference type="InterPro" id="IPR022761">
    <property type="entry name" value="Fumarate_lyase_N"/>
</dbReference>
<dbReference type="Gene3D" id="1.20.200.10">
    <property type="entry name" value="Fumarase/aspartase (Central domain)"/>
    <property type="match status" value="1"/>
</dbReference>
<proteinExistence type="inferred from homology"/>
<dbReference type="EMBL" id="CWGI01000001">
    <property type="protein sequence ID" value="CRX37324.1"/>
    <property type="molecule type" value="Genomic_DNA"/>
</dbReference>
<dbReference type="FunFam" id="1.20.200.10:FF:000008">
    <property type="entry name" value="Adenylosuccinate lyase"/>
    <property type="match status" value="1"/>
</dbReference>
<dbReference type="PRINTS" id="PR00145">
    <property type="entry name" value="ARGSUCLYASE"/>
</dbReference>
<evidence type="ECO:0000256" key="11">
    <source>
        <dbReference type="NCBIfam" id="TIGR00928"/>
    </source>
</evidence>
<accession>A0A0G7ZNP6</accession>
<gene>
    <name evidence="14" type="ORF">HEPPS_05550</name>
</gene>
<dbReference type="GO" id="GO:0004018">
    <property type="term" value="F:N6-(1,2-dicarboxyethyl)AMP AMP-lyase (fumarate-forming) activity"/>
    <property type="evidence" value="ECO:0007669"/>
    <property type="project" value="UniProtKB-UniRule"/>
</dbReference>
<dbReference type="InterPro" id="IPR019468">
    <property type="entry name" value="AdenyloSucc_lyase_C"/>
</dbReference>
<evidence type="ECO:0000259" key="13">
    <source>
        <dbReference type="SMART" id="SM00998"/>
    </source>
</evidence>
<dbReference type="UniPathway" id="UPA00075">
    <property type="reaction ID" value="UER00336"/>
</dbReference>
<evidence type="ECO:0000256" key="2">
    <source>
        <dbReference type="ARBA" id="ARBA00004734"/>
    </source>
</evidence>
<keyword evidence="15" id="KW-1185">Reference proteome</keyword>
<comment type="catalytic activity">
    <reaction evidence="8">
        <text>(2S)-2-[5-amino-1-(5-phospho-beta-D-ribosyl)imidazole-4-carboxamido]succinate = 5-amino-1-(5-phospho-beta-D-ribosyl)imidazole-4-carboxamide + fumarate</text>
        <dbReference type="Rhea" id="RHEA:23920"/>
        <dbReference type="ChEBI" id="CHEBI:29806"/>
        <dbReference type="ChEBI" id="CHEBI:58443"/>
        <dbReference type="ChEBI" id="CHEBI:58475"/>
        <dbReference type="EC" id="4.3.2.2"/>
    </reaction>
    <physiologicalReaction direction="left-to-right" evidence="8">
        <dbReference type="Rhea" id="RHEA:23921"/>
    </physiologicalReaction>
</comment>
<dbReference type="AlphaFoldDB" id="A0A0G7ZNP6"/>
<keyword evidence="6 12" id="KW-0658">Purine biosynthesis</keyword>
<evidence type="ECO:0000256" key="6">
    <source>
        <dbReference type="ARBA" id="ARBA00022755"/>
    </source>
</evidence>
<dbReference type="Pfam" id="PF00206">
    <property type="entry name" value="Lyase_1"/>
    <property type="match status" value="1"/>
</dbReference>
<evidence type="ECO:0000256" key="1">
    <source>
        <dbReference type="ARBA" id="ARBA00004706"/>
    </source>
</evidence>
<dbReference type="GO" id="GO:0006189">
    <property type="term" value="P:'de novo' IMP biosynthetic process"/>
    <property type="evidence" value="ECO:0007669"/>
    <property type="project" value="UniProtKB-UniPathway"/>
</dbReference>
<dbReference type="InterPro" id="IPR004769">
    <property type="entry name" value="Pur_lyase"/>
</dbReference>
<protein>
    <recommendedName>
        <fullName evidence="5 11">Adenylosuccinate lyase</fullName>
        <shortName evidence="12">ASL</shortName>
        <ecNumber evidence="4 11">4.3.2.2</ecNumber>
    </recommendedName>
    <alternativeName>
        <fullName evidence="9 12">Adenylosuccinase</fullName>
    </alternativeName>
</protein>
<evidence type="ECO:0000256" key="8">
    <source>
        <dbReference type="ARBA" id="ARBA00024477"/>
    </source>
</evidence>
<dbReference type="PROSITE" id="PS00163">
    <property type="entry name" value="FUMARATE_LYASES"/>
    <property type="match status" value="1"/>
</dbReference>
<dbReference type="PRINTS" id="PR00149">
    <property type="entry name" value="FUMRATELYASE"/>
</dbReference>
<dbReference type="InterPro" id="IPR020557">
    <property type="entry name" value="Fumarate_lyase_CS"/>
</dbReference>
<dbReference type="InterPro" id="IPR024083">
    <property type="entry name" value="Fumarase/histidase_N"/>
</dbReference>
<evidence type="ECO:0000256" key="9">
    <source>
        <dbReference type="ARBA" id="ARBA00030717"/>
    </source>
</evidence>
<dbReference type="PANTHER" id="PTHR43172:SF1">
    <property type="entry name" value="ADENYLOSUCCINATE LYASE"/>
    <property type="match status" value="1"/>
</dbReference>
<dbReference type="InterPro" id="IPR000362">
    <property type="entry name" value="Fumarate_lyase_fam"/>
</dbReference>
<dbReference type="InterPro" id="IPR008948">
    <property type="entry name" value="L-Aspartase-like"/>
</dbReference>
<dbReference type="GO" id="GO:0005829">
    <property type="term" value="C:cytosol"/>
    <property type="evidence" value="ECO:0007669"/>
    <property type="project" value="TreeGrafter"/>
</dbReference>
<evidence type="ECO:0000256" key="4">
    <source>
        <dbReference type="ARBA" id="ARBA00012339"/>
    </source>
</evidence>
<organism evidence="14 15">
    <name type="scientific">Candidatus Hepatoplasma crinochetorum</name>
    <dbReference type="NCBI Taxonomy" id="295596"/>
    <lineage>
        <taxon>Bacteria</taxon>
        <taxon>Bacillati</taxon>
        <taxon>Mycoplasmatota</taxon>
        <taxon>Mollicutes</taxon>
        <taxon>Candidatus Hepatoplasmataceae</taxon>
        <taxon>Candidatus Hepatoplasma</taxon>
    </lineage>
</organism>
<evidence type="ECO:0000313" key="15">
    <source>
        <dbReference type="Proteomes" id="UP000242141"/>
    </source>
</evidence>
<dbReference type="GO" id="GO:0070626">
    <property type="term" value="F:(S)-2-(5-amino-1-(5-phospho-D-ribosyl)imidazole-4-carboxamido) succinate lyase (fumarate-forming) activity"/>
    <property type="evidence" value="ECO:0007669"/>
    <property type="project" value="TreeGrafter"/>
</dbReference>
<dbReference type="UniPathway" id="UPA00074">
    <property type="reaction ID" value="UER00132"/>
</dbReference>
<feature type="domain" description="Adenylosuccinate lyase C-terminal" evidence="13">
    <location>
        <begin position="349"/>
        <end position="429"/>
    </location>
</feature>
<reference evidence="15" key="1">
    <citation type="submission" date="2015-05" db="EMBL/GenBank/DDBJ databases">
        <authorList>
            <person name="Collingro A."/>
        </authorList>
    </citation>
    <scope>NUCLEOTIDE SEQUENCE [LARGE SCALE GENOMIC DNA]</scope>
    <source>
        <strain evidence="15">Ps</strain>
    </source>
</reference>
<dbReference type="Pfam" id="PF10397">
    <property type="entry name" value="ADSL_C"/>
    <property type="match status" value="1"/>
</dbReference>
<evidence type="ECO:0000256" key="7">
    <source>
        <dbReference type="ARBA" id="ARBA00023239"/>
    </source>
</evidence>
<evidence type="ECO:0000256" key="3">
    <source>
        <dbReference type="ARBA" id="ARBA00008273"/>
    </source>
</evidence>
<dbReference type="Gene3D" id="1.10.275.10">
    <property type="entry name" value="Fumarase/aspartase (N-terminal domain)"/>
    <property type="match status" value="1"/>
</dbReference>
<dbReference type="SUPFAM" id="SSF48557">
    <property type="entry name" value="L-aspartase-like"/>
    <property type="match status" value="1"/>
</dbReference>
<dbReference type="SMART" id="SM00998">
    <property type="entry name" value="ADSL_C"/>
    <property type="match status" value="1"/>
</dbReference>
<dbReference type="EC" id="4.3.2.2" evidence="4 11"/>
<dbReference type="CDD" id="cd01360">
    <property type="entry name" value="Adenylsuccinate_lyase_1"/>
    <property type="match status" value="1"/>
</dbReference>
<comment type="similarity">
    <text evidence="3 12">Belongs to the lyase 1 family. Adenylosuccinate lyase subfamily.</text>
</comment>
<comment type="pathway">
    <text evidence="1 12">Purine metabolism; IMP biosynthesis via de novo pathway; 5-amino-1-(5-phospho-D-ribosyl)imidazole-4-carboxamide from 5-amino-1-(5-phospho-D-ribosyl)imidazole-4-carboxylate: step 2/2.</text>
</comment>
<evidence type="ECO:0000256" key="5">
    <source>
        <dbReference type="ARBA" id="ARBA00017058"/>
    </source>
</evidence>
<comment type="catalytic activity">
    <reaction evidence="10">
        <text>N(6)-(1,2-dicarboxyethyl)-AMP = fumarate + AMP</text>
        <dbReference type="Rhea" id="RHEA:16853"/>
        <dbReference type="ChEBI" id="CHEBI:29806"/>
        <dbReference type="ChEBI" id="CHEBI:57567"/>
        <dbReference type="ChEBI" id="CHEBI:456215"/>
        <dbReference type="EC" id="4.3.2.2"/>
    </reaction>
    <physiologicalReaction direction="left-to-right" evidence="10">
        <dbReference type="Rhea" id="RHEA:16854"/>
    </physiologicalReaction>
</comment>
<comment type="pathway">
    <text evidence="2 12">Purine metabolism; AMP biosynthesis via de novo pathway; AMP from IMP: step 2/2.</text>
</comment>
<dbReference type="GO" id="GO:0044208">
    <property type="term" value="P:'de novo' AMP biosynthetic process"/>
    <property type="evidence" value="ECO:0007669"/>
    <property type="project" value="UniProtKB-UniPathway"/>
</dbReference>
<sequence>MIDRYSTKEMNLIWSEDHKFATFLKIELKVLEIFANLKIVPQADYLKIKQNITFDVLKIKEIEKLTKHDVIAFIKNISENLGEEKKWIHYKLTSTDVVDTANGLLLKEANILIKKALNNFIETLKENALKYKNTLIVGRTHGIHAEPTSFGLKWLLWYDEMMRNKKRFITSANEVEVGKISGAVGNFANISSEVQDLCLKELNLNSAKISTQILQRDIYANYLHTIALIGTTLEKISVEIRTLQRTEIGEVEEKFLQTQKGSSAMPHKKNPISSENITGLARLLRSYVFPAYENIVLWNERDISHSSVERVIFPDATTLIEYILKRYQDVLKNLVVNKEMMLENLKKSRGLIFSQQILNLMIEKGVARNLSYDLVQKVALKSFVSKKDFKELLLKEKEILKFLSKKEINDLFEYKKFLKSEDIIYKRVLEN</sequence>